<proteinExistence type="predicted"/>
<protein>
    <submittedName>
        <fullName evidence="2">Uncharacterized protein</fullName>
    </submittedName>
</protein>
<sequence length="119" mass="13428">MAIGAGQRSEYIRDKLFVTNLTASVGFGMIKSGFAAMLRKLILNRKYILNIRRRRSNSDVHWEGAMCLGEFTSALSRRVFPSAASVEIREKIIPANVPRCKSYLNNEAIEFYYIGCVMG</sequence>
<evidence type="ECO:0000313" key="3">
    <source>
        <dbReference type="Proteomes" id="UP000092445"/>
    </source>
</evidence>
<evidence type="ECO:0000313" key="2">
    <source>
        <dbReference type="EnsemblMetazoa" id="GPAI013594-PA"/>
    </source>
</evidence>
<dbReference type="EnsemblMetazoa" id="GPAI013594-RA">
    <property type="protein sequence ID" value="GPAI013594-PA"/>
    <property type="gene ID" value="GPAI013594"/>
</dbReference>
<dbReference type="AlphaFoldDB" id="A0A1A9ZG63"/>
<keyword evidence="3" id="KW-1185">Reference proteome</keyword>
<keyword evidence="1" id="KW-0812">Transmembrane</keyword>
<keyword evidence="1" id="KW-1133">Transmembrane helix</keyword>
<feature type="transmembrane region" description="Helical" evidence="1">
    <location>
        <begin position="16"/>
        <end position="38"/>
    </location>
</feature>
<reference evidence="3" key="1">
    <citation type="submission" date="2014-03" db="EMBL/GenBank/DDBJ databases">
        <authorList>
            <person name="Aksoy S."/>
            <person name="Warren W."/>
            <person name="Wilson R.K."/>
        </authorList>
    </citation>
    <scope>NUCLEOTIDE SEQUENCE [LARGE SCALE GENOMIC DNA]</scope>
    <source>
        <strain evidence="3">IAEA</strain>
    </source>
</reference>
<dbReference type="VEuPathDB" id="VectorBase:GPAI013594"/>
<organism evidence="2 3">
    <name type="scientific">Glossina pallidipes</name>
    <name type="common">Tsetse fly</name>
    <dbReference type="NCBI Taxonomy" id="7398"/>
    <lineage>
        <taxon>Eukaryota</taxon>
        <taxon>Metazoa</taxon>
        <taxon>Ecdysozoa</taxon>
        <taxon>Arthropoda</taxon>
        <taxon>Hexapoda</taxon>
        <taxon>Insecta</taxon>
        <taxon>Pterygota</taxon>
        <taxon>Neoptera</taxon>
        <taxon>Endopterygota</taxon>
        <taxon>Diptera</taxon>
        <taxon>Brachycera</taxon>
        <taxon>Muscomorpha</taxon>
        <taxon>Hippoboscoidea</taxon>
        <taxon>Glossinidae</taxon>
        <taxon>Glossina</taxon>
    </lineage>
</organism>
<name>A0A1A9ZG63_GLOPL</name>
<reference evidence="2" key="2">
    <citation type="submission" date="2020-05" db="UniProtKB">
        <authorList>
            <consortium name="EnsemblMetazoa"/>
        </authorList>
    </citation>
    <scope>IDENTIFICATION</scope>
    <source>
        <strain evidence="2">IAEA</strain>
    </source>
</reference>
<dbReference type="Proteomes" id="UP000092445">
    <property type="component" value="Unassembled WGS sequence"/>
</dbReference>
<evidence type="ECO:0000256" key="1">
    <source>
        <dbReference type="SAM" id="Phobius"/>
    </source>
</evidence>
<accession>A0A1A9ZG63</accession>
<keyword evidence="1" id="KW-0472">Membrane</keyword>